<dbReference type="Pfam" id="PF10604">
    <property type="entry name" value="Polyketide_cyc2"/>
    <property type="match status" value="1"/>
</dbReference>
<keyword evidence="2" id="KW-1185">Reference proteome</keyword>
<dbReference type="Gene3D" id="3.30.530.20">
    <property type="match status" value="1"/>
</dbReference>
<dbReference type="SUPFAM" id="SSF55961">
    <property type="entry name" value="Bet v1-like"/>
    <property type="match status" value="1"/>
</dbReference>
<dbReference type="AlphaFoldDB" id="A0A4R6RVY8"/>
<reference evidence="1 2" key="1">
    <citation type="submission" date="2019-03" db="EMBL/GenBank/DDBJ databases">
        <title>Genomic Encyclopedia of Type Strains, Phase IV (KMG-IV): sequencing the most valuable type-strain genomes for metagenomic binning, comparative biology and taxonomic classification.</title>
        <authorList>
            <person name="Goeker M."/>
        </authorList>
    </citation>
    <scope>NUCLEOTIDE SEQUENCE [LARGE SCALE GENOMIC DNA]</scope>
    <source>
        <strain evidence="1 2">DSM 45361</strain>
    </source>
</reference>
<comment type="caution">
    <text evidence="1">The sequence shown here is derived from an EMBL/GenBank/DDBJ whole genome shotgun (WGS) entry which is preliminary data.</text>
</comment>
<sequence length="142" mass="15197">MTYGYEHSVETSASPEAVWALWSDVSRWTEWDTSLTAMRMDGPFEPGATGVMTIEGQGDIDFRLTEVEPGVGFTDETVLPIATLTFGHTMTPLAGGRLRITHRVTIEGAAAQELGPQVTEDVPDAMAGLVAIAERETASSPA</sequence>
<dbReference type="EMBL" id="SNXZ01000010">
    <property type="protein sequence ID" value="TDP90485.1"/>
    <property type="molecule type" value="Genomic_DNA"/>
</dbReference>
<dbReference type="RefSeq" id="WP_133854027.1">
    <property type="nucleotide sequence ID" value="NZ_SNXZ01000010.1"/>
</dbReference>
<evidence type="ECO:0000313" key="2">
    <source>
        <dbReference type="Proteomes" id="UP000295444"/>
    </source>
</evidence>
<dbReference type="InterPro" id="IPR019587">
    <property type="entry name" value="Polyketide_cyclase/dehydratase"/>
</dbReference>
<dbReference type="OrthoDB" id="9810827at2"/>
<name>A0A4R6RVY8_LABRH</name>
<accession>A0A4R6RVY8</accession>
<organism evidence="1 2">
    <name type="scientific">Labedaea rhizosphaerae</name>
    <dbReference type="NCBI Taxonomy" id="598644"/>
    <lineage>
        <taxon>Bacteria</taxon>
        <taxon>Bacillati</taxon>
        <taxon>Actinomycetota</taxon>
        <taxon>Actinomycetes</taxon>
        <taxon>Pseudonocardiales</taxon>
        <taxon>Pseudonocardiaceae</taxon>
        <taxon>Labedaea</taxon>
    </lineage>
</organism>
<protein>
    <submittedName>
        <fullName evidence="1">Polyketide cyclase/dehydrase/lipid transport protein</fullName>
    </submittedName>
</protein>
<gene>
    <name evidence="1" type="ORF">EV186_11024</name>
</gene>
<proteinExistence type="predicted"/>
<evidence type="ECO:0000313" key="1">
    <source>
        <dbReference type="EMBL" id="TDP90485.1"/>
    </source>
</evidence>
<dbReference type="Proteomes" id="UP000295444">
    <property type="component" value="Unassembled WGS sequence"/>
</dbReference>
<dbReference type="InterPro" id="IPR023393">
    <property type="entry name" value="START-like_dom_sf"/>
</dbReference>